<keyword evidence="1" id="KW-1133">Transmembrane helix</keyword>
<sequence length="77" mass="7918">MEKTIPDTVAEAGRVEAPRQSVVKRAGEALFFTGVILLSSLAVIAIAVAAPFVLAASALAGLVTNKKSARGWRPVSA</sequence>
<gene>
    <name evidence="2" type="ORF">ACFMB1_01440</name>
</gene>
<dbReference type="Proteomes" id="UP001596116">
    <property type="component" value="Unassembled WGS sequence"/>
</dbReference>
<evidence type="ECO:0000256" key="1">
    <source>
        <dbReference type="SAM" id="Phobius"/>
    </source>
</evidence>
<feature type="transmembrane region" description="Helical" evidence="1">
    <location>
        <begin position="30"/>
        <end position="63"/>
    </location>
</feature>
<keyword evidence="3" id="KW-1185">Reference proteome</keyword>
<keyword evidence="1" id="KW-0472">Membrane</keyword>
<evidence type="ECO:0000313" key="2">
    <source>
        <dbReference type="EMBL" id="MFC6034184.1"/>
    </source>
</evidence>
<name>A0ABW1KR33_9PROT</name>
<organism evidence="2 3">
    <name type="scientific">Hyphococcus aureus</name>
    <dbReference type="NCBI Taxonomy" id="2666033"/>
    <lineage>
        <taxon>Bacteria</taxon>
        <taxon>Pseudomonadati</taxon>
        <taxon>Pseudomonadota</taxon>
        <taxon>Alphaproteobacteria</taxon>
        <taxon>Parvularculales</taxon>
        <taxon>Parvularculaceae</taxon>
        <taxon>Hyphococcus</taxon>
    </lineage>
</organism>
<protein>
    <submittedName>
        <fullName evidence="2">Uncharacterized protein</fullName>
    </submittedName>
</protein>
<keyword evidence="1" id="KW-0812">Transmembrane</keyword>
<accession>A0ABW1KR33</accession>
<dbReference type="EMBL" id="JBHPON010000001">
    <property type="protein sequence ID" value="MFC6034184.1"/>
    <property type="molecule type" value="Genomic_DNA"/>
</dbReference>
<proteinExistence type="predicted"/>
<evidence type="ECO:0000313" key="3">
    <source>
        <dbReference type="Proteomes" id="UP001596116"/>
    </source>
</evidence>
<dbReference type="RefSeq" id="WP_379880503.1">
    <property type="nucleotide sequence ID" value="NZ_JBHPON010000001.1"/>
</dbReference>
<comment type="caution">
    <text evidence="2">The sequence shown here is derived from an EMBL/GenBank/DDBJ whole genome shotgun (WGS) entry which is preliminary data.</text>
</comment>
<reference evidence="2 3" key="1">
    <citation type="submission" date="2024-09" db="EMBL/GenBank/DDBJ databases">
        <authorList>
            <person name="Zhang Z.-H."/>
        </authorList>
    </citation>
    <scope>NUCLEOTIDE SEQUENCE [LARGE SCALE GENOMIC DNA]</scope>
    <source>
        <strain evidence="2 3">HHTR114</strain>
    </source>
</reference>